<dbReference type="GO" id="GO:0005634">
    <property type="term" value="C:nucleus"/>
    <property type="evidence" value="ECO:0007669"/>
    <property type="project" value="UniProtKB-SubCell"/>
</dbReference>
<comment type="subunit">
    <text evidence="2">Component of the NuA4 histone acetyltransferase complex.</text>
</comment>
<keyword evidence="7" id="KW-1185">Reference proteome</keyword>
<dbReference type="AlphaFoldDB" id="A0A8H5KAR2"/>
<dbReference type="Gene3D" id="2.40.50.40">
    <property type="match status" value="1"/>
</dbReference>
<dbReference type="InterPro" id="IPR051219">
    <property type="entry name" value="Heterochromatin_chromo-domain"/>
</dbReference>
<accession>A0A8H5KAR2</accession>
<evidence type="ECO:0000256" key="4">
    <source>
        <dbReference type="SAM" id="MobiDB-lite"/>
    </source>
</evidence>
<dbReference type="InterPro" id="IPR023780">
    <property type="entry name" value="Chromo_domain"/>
</dbReference>
<comment type="caution">
    <text evidence="6">The sequence shown here is derived from an EMBL/GenBank/DDBJ whole genome shotgun (WGS) entry which is preliminary data.</text>
</comment>
<organism evidence="6 7">
    <name type="scientific">Fusarium phyllophilum</name>
    <dbReference type="NCBI Taxonomy" id="47803"/>
    <lineage>
        <taxon>Eukaryota</taxon>
        <taxon>Fungi</taxon>
        <taxon>Dikarya</taxon>
        <taxon>Ascomycota</taxon>
        <taxon>Pezizomycotina</taxon>
        <taxon>Sordariomycetes</taxon>
        <taxon>Hypocreomycetidae</taxon>
        <taxon>Hypocreales</taxon>
        <taxon>Nectriaceae</taxon>
        <taxon>Fusarium</taxon>
        <taxon>Fusarium fujikuroi species complex</taxon>
    </lineage>
</organism>
<evidence type="ECO:0000313" key="7">
    <source>
        <dbReference type="Proteomes" id="UP000582016"/>
    </source>
</evidence>
<feature type="compositionally biased region" description="Basic and acidic residues" evidence="4">
    <location>
        <begin position="64"/>
        <end position="80"/>
    </location>
</feature>
<evidence type="ECO:0000259" key="5">
    <source>
        <dbReference type="PROSITE" id="PS50013"/>
    </source>
</evidence>
<dbReference type="PROSITE" id="PS50013">
    <property type="entry name" value="CHROMO_2"/>
    <property type="match status" value="1"/>
</dbReference>
<dbReference type="PANTHER" id="PTHR22812">
    <property type="entry name" value="CHROMOBOX PROTEIN"/>
    <property type="match status" value="1"/>
</dbReference>
<dbReference type="CDD" id="cd00024">
    <property type="entry name" value="CD_CSD"/>
    <property type="match status" value="1"/>
</dbReference>
<dbReference type="SMART" id="SM00298">
    <property type="entry name" value="CHROMO"/>
    <property type="match status" value="1"/>
</dbReference>
<protein>
    <submittedName>
        <fullName evidence="6">Testis-specific chromodomain-containing protein</fullName>
    </submittedName>
</protein>
<evidence type="ECO:0000256" key="3">
    <source>
        <dbReference type="ARBA" id="ARBA00023242"/>
    </source>
</evidence>
<dbReference type="GO" id="GO:0006338">
    <property type="term" value="P:chromatin remodeling"/>
    <property type="evidence" value="ECO:0007669"/>
    <property type="project" value="UniProtKB-ARBA"/>
</dbReference>
<feature type="compositionally biased region" description="Basic and acidic residues" evidence="4">
    <location>
        <begin position="13"/>
        <end position="24"/>
    </location>
</feature>
<comment type="subcellular location">
    <subcellularLocation>
        <location evidence="1">Nucleus</location>
    </subcellularLocation>
</comment>
<dbReference type="Pfam" id="PF00385">
    <property type="entry name" value="Chromo"/>
    <property type="match status" value="1"/>
</dbReference>
<sequence>MPPSKSVPTVFYARDKSPVEEHNGPRASIEGDCDEEGEEDVPIPKITSDLVDYASSEEELNSPEPEKTEKDSETEKRALSPEEESDEEAANTKAAPPAKRQRRSQVNSSTPPRRSKRVASTASLQDEDTSVAEKKKPVAGKKRRGRPPAKSRVTKTETVSKRSPPARKKATRSESTTEWEVEKIIDSQVDADSKVLYYQVKWKGFGNKENTWEPKKNLGKCAKLIKDFEKDHDGGLFGNESNHWAVVMGITARGKASGKERSGDNCFMGSESLDSKRADGSSI</sequence>
<evidence type="ECO:0000256" key="2">
    <source>
        <dbReference type="ARBA" id="ARBA00011353"/>
    </source>
</evidence>
<feature type="domain" description="Chromo" evidence="5">
    <location>
        <begin position="179"/>
        <end position="232"/>
    </location>
</feature>
<feature type="region of interest" description="Disordered" evidence="4">
    <location>
        <begin position="1"/>
        <end position="179"/>
    </location>
</feature>
<keyword evidence="3" id="KW-0539">Nucleus</keyword>
<proteinExistence type="predicted"/>
<dbReference type="InterPro" id="IPR023779">
    <property type="entry name" value="Chromodomain_CS"/>
</dbReference>
<dbReference type="InterPro" id="IPR016197">
    <property type="entry name" value="Chromo-like_dom_sf"/>
</dbReference>
<dbReference type="EMBL" id="JAAOAQ010000070">
    <property type="protein sequence ID" value="KAF5569058.1"/>
    <property type="molecule type" value="Genomic_DNA"/>
</dbReference>
<dbReference type="SUPFAM" id="SSF54160">
    <property type="entry name" value="Chromo domain-like"/>
    <property type="match status" value="1"/>
</dbReference>
<evidence type="ECO:0000256" key="1">
    <source>
        <dbReference type="ARBA" id="ARBA00004123"/>
    </source>
</evidence>
<feature type="region of interest" description="Disordered" evidence="4">
    <location>
        <begin position="254"/>
        <end position="283"/>
    </location>
</feature>
<reference evidence="6 7" key="1">
    <citation type="submission" date="2020-05" db="EMBL/GenBank/DDBJ databases">
        <title>Identification and distribution of gene clusters putatively required for synthesis of sphingolipid metabolism inhibitors in phylogenetically diverse species of the filamentous fungus Fusarium.</title>
        <authorList>
            <person name="Kim H.-S."/>
            <person name="Busman M."/>
            <person name="Brown D.W."/>
            <person name="Divon H."/>
            <person name="Uhlig S."/>
            <person name="Proctor R.H."/>
        </authorList>
    </citation>
    <scope>NUCLEOTIDE SEQUENCE [LARGE SCALE GENOMIC DNA]</scope>
    <source>
        <strain evidence="6 7">NRRL 13617</strain>
    </source>
</reference>
<dbReference type="InterPro" id="IPR000953">
    <property type="entry name" value="Chromo/chromo_shadow_dom"/>
</dbReference>
<feature type="compositionally biased region" description="Basic and acidic residues" evidence="4">
    <location>
        <begin position="273"/>
        <end position="283"/>
    </location>
</feature>
<feature type="compositionally biased region" description="Polar residues" evidence="4">
    <location>
        <begin position="104"/>
        <end position="124"/>
    </location>
</feature>
<feature type="compositionally biased region" description="Basic residues" evidence="4">
    <location>
        <begin position="137"/>
        <end position="153"/>
    </location>
</feature>
<dbReference type="Proteomes" id="UP000582016">
    <property type="component" value="Unassembled WGS sequence"/>
</dbReference>
<name>A0A8H5KAR2_9HYPO</name>
<dbReference type="PROSITE" id="PS00598">
    <property type="entry name" value="CHROMO_1"/>
    <property type="match status" value="1"/>
</dbReference>
<feature type="compositionally biased region" description="Acidic residues" evidence="4">
    <location>
        <begin position="31"/>
        <end position="41"/>
    </location>
</feature>
<dbReference type="OrthoDB" id="433924at2759"/>
<gene>
    <name evidence="6" type="ORF">FPHYL_2417</name>
</gene>
<evidence type="ECO:0000313" key="6">
    <source>
        <dbReference type="EMBL" id="KAF5569058.1"/>
    </source>
</evidence>